<protein>
    <submittedName>
        <fullName evidence="2">Uncharacterized protein</fullName>
    </submittedName>
</protein>
<evidence type="ECO:0000256" key="1">
    <source>
        <dbReference type="SAM" id="SignalP"/>
    </source>
</evidence>
<proteinExistence type="predicted"/>
<dbReference type="VEuPathDB" id="VectorBase:AFUN007309"/>
<dbReference type="EnsemblMetazoa" id="AFUN007309-RA">
    <property type="protein sequence ID" value="AFUN007309-PA"/>
    <property type="gene ID" value="AFUN007309"/>
</dbReference>
<organism evidence="2">
    <name type="scientific">Anopheles funestus</name>
    <name type="common">African malaria mosquito</name>
    <dbReference type="NCBI Taxonomy" id="62324"/>
    <lineage>
        <taxon>Eukaryota</taxon>
        <taxon>Metazoa</taxon>
        <taxon>Ecdysozoa</taxon>
        <taxon>Arthropoda</taxon>
        <taxon>Hexapoda</taxon>
        <taxon>Insecta</taxon>
        <taxon>Pterygota</taxon>
        <taxon>Neoptera</taxon>
        <taxon>Endopterygota</taxon>
        <taxon>Diptera</taxon>
        <taxon>Nematocera</taxon>
        <taxon>Culicoidea</taxon>
        <taxon>Culicidae</taxon>
        <taxon>Anophelinae</taxon>
        <taxon>Anopheles</taxon>
    </lineage>
</organism>
<dbReference type="VEuPathDB" id="VectorBase:AFUN2_011204"/>
<feature type="chain" id="PRO_5008134636" evidence="1">
    <location>
        <begin position="24"/>
        <end position="406"/>
    </location>
</feature>
<dbReference type="AlphaFoldDB" id="A0A182RM37"/>
<keyword evidence="1" id="KW-0732">Signal</keyword>
<name>A0A182RM37_ANOFN</name>
<reference evidence="2" key="1">
    <citation type="submission" date="2020-05" db="UniProtKB">
        <authorList>
            <consortium name="EnsemblMetazoa"/>
        </authorList>
    </citation>
    <scope>IDENTIFICATION</scope>
    <source>
        <strain evidence="2">FUMOZ</strain>
    </source>
</reference>
<feature type="signal peptide" evidence="1">
    <location>
        <begin position="1"/>
        <end position="23"/>
    </location>
</feature>
<sequence length="406" mass="47581">MVSQVVKLWAAVLLLASLHKCDDAVVSENPSPAKSSCLSEVGAILDAPPIQCKPLVACNREEVLKSYYQLYENCRINASKRQSEREHFLFRINYWQGDHQFLYGLIEKAHESHRHVLDAEYLSHRVPQMIPELNLKLLVYSIEAGRIEDALLLYLTMKNPWTPQQLVKAIVEHPDSVSEVAVLHLLEFARGLPLKATRADLYKALVPVLGRHNLYTSYVLLLYAGDAAAVFTSPKEKADYITNVVFMLFHNLRKELRNLKFDFNVWLANKYPRYYTLYLDDIYTFPHELWDKIEKRRLFEIPSMFEAKGHRFQVIEKFLKYVSIYDNRDLYKREEILPTLALEVEKLARTVRQTGNNKQELDRIKKIQDGFKIIIHDHKQIYRIYLDDIKVNGKFGKRRMEMEKHG</sequence>
<evidence type="ECO:0000313" key="2">
    <source>
        <dbReference type="EnsemblMetazoa" id="AFUN007309-PA"/>
    </source>
</evidence>
<accession>A0A182RM37</accession>
<dbReference type="STRING" id="62324.A0A182RM37"/>